<dbReference type="OrthoDB" id="9814256at2"/>
<evidence type="ECO:0000256" key="4">
    <source>
        <dbReference type="ARBA" id="ARBA00022448"/>
    </source>
</evidence>
<proteinExistence type="inferred from homology"/>
<dbReference type="Proteomes" id="UP000317982">
    <property type="component" value="Unassembled WGS sequence"/>
</dbReference>
<dbReference type="RefSeq" id="WP_142709800.1">
    <property type="nucleotide sequence ID" value="NZ_VIRS01000056.1"/>
</dbReference>
<evidence type="ECO:0000313" key="10">
    <source>
        <dbReference type="Proteomes" id="UP000317982"/>
    </source>
</evidence>
<comment type="similarity">
    <text evidence="2 7">Belongs to the PhoU family.</text>
</comment>
<evidence type="ECO:0000256" key="2">
    <source>
        <dbReference type="ARBA" id="ARBA00008107"/>
    </source>
</evidence>
<dbReference type="Pfam" id="PF01895">
    <property type="entry name" value="PhoU"/>
    <property type="match status" value="2"/>
</dbReference>
<dbReference type="PANTHER" id="PTHR42930:SF3">
    <property type="entry name" value="PHOSPHATE-SPECIFIC TRANSPORT SYSTEM ACCESSORY PROTEIN PHOU"/>
    <property type="match status" value="1"/>
</dbReference>
<reference evidence="9 10" key="1">
    <citation type="submission" date="2019-07" db="EMBL/GenBank/DDBJ databases">
        <title>Cryptosporangium phraense sp. nov., isolated from plant litter.</title>
        <authorList>
            <person name="Suriyachadkun C."/>
        </authorList>
    </citation>
    <scope>NUCLEOTIDE SEQUENCE [LARGE SCALE GENOMIC DNA]</scope>
    <source>
        <strain evidence="9 10">A-T 5661</strain>
    </source>
</reference>
<dbReference type="InterPro" id="IPR028366">
    <property type="entry name" value="PhoU"/>
</dbReference>
<keyword evidence="4 7" id="KW-0813">Transport</keyword>
<sequence length="220" mass="24313">MRVTFHRELSSIADVLITMTGLADSAMYSATRALLTADLALADSVIAADAHIDVLHHDLEERCLRVLALHHPVAIDLRTVLASLRIVSALERMGDLARHIATIARMRYPDRAVPADLEPTFVDAGRIANALTQRVAALLADHDITTVDELTAIDDQMDELHRSVFTTLLHEDWPHGMVAAIDVVLLSRFYERYADHAVSLSRRIVEQVTGNLPDRARSSG</sequence>
<keyword evidence="6 7" id="KW-0592">Phosphate transport</keyword>
<dbReference type="NCBIfam" id="TIGR02135">
    <property type="entry name" value="phoU_full"/>
    <property type="match status" value="1"/>
</dbReference>
<keyword evidence="5 7" id="KW-0963">Cytoplasm</keyword>
<organism evidence="9 10">
    <name type="scientific">Cryptosporangium phraense</name>
    <dbReference type="NCBI Taxonomy" id="2593070"/>
    <lineage>
        <taxon>Bacteria</taxon>
        <taxon>Bacillati</taxon>
        <taxon>Actinomycetota</taxon>
        <taxon>Actinomycetes</taxon>
        <taxon>Cryptosporangiales</taxon>
        <taxon>Cryptosporangiaceae</taxon>
        <taxon>Cryptosporangium</taxon>
    </lineage>
</organism>
<gene>
    <name evidence="9" type="primary">phoU</name>
    <name evidence="9" type="ORF">FL583_38200</name>
</gene>
<evidence type="ECO:0000256" key="1">
    <source>
        <dbReference type="ARBA" id="ARBA00004496"/>
    </source>
</evidence>
<dbReference type="FunFam" id="1.20.58.220:FF:000004">
    <property type="entry name" value="Phosphate-specific transport system accessory protein PhoU"/>
    <property type="match status" value="1"/>
</dbReference>
<comment type="subcellular location">
    <subcellularLocation>
        <location evidence="1 7">Cytoplasm</location>
    </subcellularLocation>
</comment>
<feature type="domain" description="PhoU" evidence="8">
    <location>
        <begin position="124"/>
        <end position="203"/>
    </location>
</feature>
<evidence type="ECO:0000256" key="6">
    <source>
        <dbReference type="ARBA" id="ARBA00022592"/>
    </source>
</evidence>
<dbReference type="Gene3D" id="1.20.58.220">
    <property type="entry name" value="Phosphate transport system protein phou homolog 2, domain 2"/>
    <property type="match status" value="1"/>
</dbReference>
<comment type="function">
    <text evidence="7">Plays a role in the regulation of phosphate uptake.</text>
</comment>
<dbReference type="PIRSF" id="PIRSF003107">
    <property type="entry name" value="PhoU"/>
    <property type="match status" value="1"/>
</dbReference>
<dbReference type="GO" id="GO:0030643">
    <property type="term" value="P:intracellular phosphate ion homeostasis"/>
    <property type="evidence" value="ECO:0007669"/>
    <property type="project" value="InterPro"/>
</dbReference>
<name>A0A545AEQ1_9ACTN</name>
<dbReference type="InterPro" id="IPR026022">
    <property type="entry name" value="PhoU_dom"/>
</dbReference>
<dbReference type="GO" id="GO:0045936">
    <property type="term" value="P:negative regulation of phosphate metabolic process"/>
    <property type="evidence" value="ECO:0007669"/>
    <property type="project" value="InterPro"/>
</dbReference>
<evidence type="ECO:0000259" key="8">
    <source>
        <dbReference type="Pfam" id="PF01895"/>
    </source>
</evidence>
<protein>
    <recommendedName>
        <fullName evidence="7">Phosphate-specific transport system accessory protein PhoU</fullName>
    </recommendedName>
</protein>
<keyword evidence="10" id="KW-1185">Reference proteome</keyword>
<comment type="subunit">
    <text evidence="3 7">Homodimer.</text>
</comment>
<evidence type="ECO:0000256" key="7">
    <source>
        <dbReference type="PIRNR" id="PIRNR003107"/>
    </source>
</evidence>
<comment type="caution">
    <text evidence="9">The sequence shown here is derived from an EMBL/GenBank/DDBJ whole genome shotgun (WGS) entry which is preliminary data.</text>
</comment>
<dbReference type="EMBL" id="VIRS01000056">
    <property type="protein sequence ID" value="TQS39804.1"/>
    <property type="molecule type" value="Genomic_DNA"/>
</dbReference>
<dbReference type="PANTHER" id="PTHR42930">
    <property type="entry name" value="PHOSPHATE-SPECIFIC TRANSPORT SYSTEM ACCESSORY PROTEIN PHOU"/>
    <property type="match status" value="1"/>
</dbReference>
<dbReference type="InterPro" id="IPR038078">
    <property type="entry name" value="PhoU-like_sf"/>
</dbReference>
<feature type="domain" description="PhoU" evidence="8">
    <location>
        <begin position="18"/>
        <end position="103"/>
    </location>
</feature>
<dbReference type="SUPFAM" id="SSF109755">
    <property type="entry name" value="PhoU-like"/>
    <property type="match status" value="1"/>
</dbReference>
<evidence type="ECO:0000256" key="3">
    <source>
        <dbReference type="ARBA" id="ARBA00011738"/>
    </source>
</evidence>
<dbReference type="InParanoid" id="A0A545AEQ1"/>
<dbReference type="GO" id="GO:0006817">
    <property type="term" value="P:phosphate ion transport"/>
    <property type="evidence" value="ECO:0007669"/>
    <property type="project" value="UniProtKB-KW"/>
</dbReference>
<dbReference type="GO" id="GO:0005737">
    <property type="term" value="C:cytoplasm"/>
    <property type="evidence" value="ECO:0007669"/>
    <property type="project" value="UniProtKB-SubCell"/>
</dbReference>
<accession>A0A545AEQ1</accession>
<dbReference type="FunCoup" id="A0A545AEQ1">
    <property type="interactions" value="7"/>
</dbReference>
<evidence type="ECO:0000256" key="5">
    <source>
        <dbReference type="ARBA" id="ARBA00022490"/>
    </source>
</evidence>
<evidence type="ECO:0000313" key="9">
    <source>
        <dbReference type="EMBL" id="TQS39804.1"/>
    </source>
</evidence>
<dbReference type="AlphaFoldDB" id="A0A545AEQ1"/>